<dbReference type="Pfam" id="PF05508">
    <property type="entry name" value="Ran-binding"/>
    <property type="match status" value="1"/>
</dbReference>
<proteinExistence type="predicted"/>
<dbReference type="OrthoDB" id="512915at2759"/>
<evidence type="ECO:0000256" key="1">
    <source>
        <dbReference type="SAM" id="MobiDB-lite"/>
    </source>
</evidence>
<dbReference type="AlphaFoldDB" id="A0A9P6VPG9"/>
<dbReference type="Proteomes" id="UP000785200">
    <property type="component" value="Unassembled WGS sequence"/>
</dbReference>
<sequence>MDAFLGKITGHAMNYAIRTGIGITASFAISQTSRLLKTVDNKLDYQELNDLQERFNSKITILSPAIDMIDMISARGNSTLASAFALTTDLRRDIEAVGARLERAATASERSQKANTAKESQAIHALEIRQIIKGIKRLLLRIEDAVPLINLAITTSGASLSTALPPSVSPSRLLQASTFLTTGDAQYCMTPYIPVQVGPTFTLSLYMLFAGHSKRASTESMRDTTWKEVIHKARVKLVRVPLDRDSGRSGNGLRPAAEEHQGNSPVLPLLEDGSDDSRIVGEEIASEFAYQLELIEDFDDDRVHSFEDGEAQPGPYGDVRLAGIRELLPIYQVSKIFYADTGKILNIGTQGEANSPVLLLKRNINAVPPRKMMEEGDNNDRWQQAQPKETDHDSSGDESQDDIDQQIRRESSVNLAGGLVEEEAQVPKSDPAGCWQLPLGLDPEWLALEVYIEPDEESGSEDGQDANDDSAYISSDYQHLKESQIEANLAAELEDLNLDLKSSPPSMPYRQVADTPLQTSPAAPFIPTVRSSLSLLEMLIRLTALQQVHQTSHLAIPDEFLNFFLQESSTTGGNPDERQRTRLEARQKVGFDPYNESPIKHHGEDYQYQAQGQGYERGGTPSENDQGYGNGFRYEGSESPGWQDRNGSLAPEEEQRGVYFSTWITNSFLAHSIVSAAC</sequence>
<dbReference type="PANTHER" id="PTHR31010:SF2">
    <property type="entry name" value="RAN-SPECIFIC GTPASE-ACTIVATING PROTEIN 30"/>
    <property type="match status" value="1"/>
</dbReference>
<feature type="region of interest" description="Disordered" evidence="1">
    <location>
        <begin position="615"/>
        <end position="648"/>
    </location>
</feature>
<dbReference type="GO" id="GO:0005634">
    <property type="term" value="C:nucleus"/>
    <property type="evidence" value="ECO:0007669"/>
    <property type="project" value="TreeGrafter"/>
</dbReference>
<dbReference type="PANTHER" id="PTHR31010">
    <property type="entry name" value="RAN-SPECIFIC GTPASE-ACTIVATING PROTEIN 30-RELATED"/>
    <property type="match status" value="1"/>
</dbReference>
<dbReference type="InterPro" id="IPR008812">
    <property type="entry name" value="Ran_GTP-bd-rel"/>
</dbReference>
<feature type="region of interest" description="Disordered" evidence="1">
    <location>
        <begin position="243"/>
        <end position="267"/>
    </location>
</feature>
<gene>
    <name evidence="2" type="ORF">D0Z07_1756</name>
</gene>
<dbReference type="EMBL" id="VNKQ01000004">
    <property type="protein sequence ID" value="KAG0651295.1"/>
    <property type="molecule type" value="Genomic_DNA"/>
</dbReference>
<reference evidence="2" key="1">
    <citation type="submission" date="2019-07" db="EMBL/GenBank/DDBJ databases">
        <title>Hyphodiscus hymeniophilus genome sequencing and assembly.</title>
        <authorList>
            <person name="Kramer G."/>
            <person name="Nodwell J."/>
        </authorList>
    </citation>
    <scope>NUCLEOTIDE SEQUENCE</scope>
    <source>
        <strain evidence="2">ATCC 34498</strain>
    </source>
</reference>
<organism evidence="2 3">
    <name type="scientific">Hyphodiscus hymeniophilus</name>
    <dbReference type="NCBI Taxonomy" id="353542"/>
    <lineage>
        <taxon>Eukaryota</taxon>
        <taxon>Fungi</taxon>
        <taxon>Dikarya</taxon>
        <taxon>Ascomycota</taxon>
        <taxon>Pezizomycotina</taxon>
        <taxon>Leotiomycetes</taxon>
        <taxon>Helotiales</taxon>
        <taxon>Hyphodiscaceae</taxon>
        <taxon>Hyphodiscus</taxon>
    </lineage>
</organism>
<protein>
    <submittedName>
        <fullName evidence="2">Ran-binding 30</fullName>
    </submittedName>
</protein>
<comment type="caution">
    <text evidence="2">The sequence shown here is derived from an EMBL/GenBank/DDBJ whole genome shotgun (WGS) entry which is preliminary data.</text>
</comment>
<name>A0A9P6VPG9_9HELO</name>
<feature type="region of interest" description="Disordered" evidence="1">
    <location>
        <begin position="383"/>
        <end position="405"/>
    </location>
</feature>
<keyword evidence="3" id="KW-1185">Reference proteome</keyword>
<dbReference type="GO" id="GO:0005737">
    <property type="term" value="C:cytoplasm"/>
    <property type="evidence" value="ECO:0007669"/>
    <property type="project" value="TreeGrafter"/>
</dbReference>
<dbReference type="GO" id="GO:0030695">
    <property type="term" value="F:GTPase regulator activity"/>
    <property type="evidence" value="ECO:0007669"/>
    <property type="project" value="TreeGrafter"/>
</dbReference>
<evidence type="ECO:0000313" key="3">
    <source>
        <dbReference type="Proteomes" id="UP000785200"/>
    </source>
</evidence>
<evidence type="ECO:0000313" key="2">
    <source>
        <dbReference type="EMBL" id="KAG0651295.1"/>
    </source>
</evidence>
<accession>A0A9P6VPG9</accession>